<accession>A0A2T6AJ66</accession>
<evidence type="ECO:0000313" key="2">
    <source>
        <dbReference type="Proteomes" id="UP000244224"/>
    </source>
</evidence>
<sequence>MAEELETIDGIARRLNRDVYYLALFDDAGDYRDIYTDISEATEWLDAHQIGWKLCSGFSKDTVWLEGGPGCIFLDIHPETATEAMHRVEAHFMNADGNPAVPGFAPAVLRIDDARQFAYRDDPDYWERF</sequence>
<name>A0A2T6AJ66_9RHOB</name>
<keyword evidence="2" id="KW-1185">Reference proteome</keyword>
<dbReference type="OrthoDB" id="7870039at2"/>
<reference evidence="1 2" key="1">
    <citation type="submission" date="2018-04" db="EMBL/GenBank/DDBJ databases">
        <title>Genomic Encyclopedia of Archaeal and Bacterial Type Strains, Phase II (KMG-II): from individual species to whole genera.</title>
        <authorList>
            <person name="Goeker M."/>
        </authorList>
    </citation>
    <scope>NUCLEOTIDE SEQUENCE [LARGE SCALE GENOMIC DNA]</scope>
    <source>
        <strain evidence="1 2">DSM 21823</strain>
    </source>
</reference>
<protein>
    <submittedName>
        <fullName evidence="1">Uncharacterized protein</fullName>
    </submittedName>
</protein>
<dbReference type="RefSeq" id="WP_108130629.1">
    <property type="nucleotide sequence ID" value="NZ_QBKP01000024.1"/>
</dbReference>
<dbReference type="Proteomes" id="UP000244224">
    <property type="component" value="Unassembled WGS sequence"/>
</dbReference>
<evidence type="ECO:0000313" key="1">
    <source>
        <dbReference type="EMBL" id="PTX43875.1"/>
    </source>
</evidence>
<dbReference type="AlphaFoldDB" id="A0A2T6AJ66"/>
<dbReference type="EMBL" id="QBKP01000024">
    <property type="protein sequence ID" value="PTX43875.1"/>
    <property type="molecule type" value="Genomic_DNA"/>
</dbReference>
<proteinExistence type="predicted"/>
<comment type="caution">
    <text evidence="1">The sequence shown here is derived from an EMBL/GenBank/DDBJ whole genome shotgun (WGS) entry which is preliminary data.</text>
</comment>
<organism evidence="1 2">
    <name type="scientific">Gemmobacter caeni</name>
    <dbReference type="NCBI Taxonomy" id="589035"/>
    <lineage>
        <taxon>Bacteria</taxon>
        <taxon>Pseudomonadati</taxon>
        <taxon>Pseudomonadota</taxon>
        <taxon>Alphaproteobacteria</taxon>
        <taxon>Rhodobacterales</taxon>
        <taxon>Paracoccaceae</taxon>
        <taxon>Gemmobacter</taxon>
    </lineage>
</organism>
<gene>
    <name evidence="1" type="ORF">C8N34_1248</name>
</gene>